<protein>
    <submittedName>
        <fullName evidence="4">Peptidoglycan DD-metalloendopeptidase family protein</fullName>
    </submittedName>
</protein>
<dbReference type="InterPro" id="IPR011055">
    <property type="entry name" value="Dup_hybrid_motif"/>
</dbReference>
<comment type="caution">
    <text evidence="4">The sequence shown here is derived from an EMBL/GenBank/DDBJ whole genome shotgun (WGS) entry which is preliminary data.</text>
</comment>
<dbReference type="Pfam" id="PF01551">
    <property type="entry name" value="Peptidase_M23"/>
    <property type="match status" value="1"/>
</dbReference>
<dbReference type="GO" id="GO:0004222">
    <property type="term" value="F:metalloendopeptidase activity"/>
    <property type="evidence" value="ECO:0007669"/>
    <property type="project" value="TreeGrafter"/>
</dbReference>
<dbReference type="EMBL" id="JAUUUU010000001">
    <property type="protein sequence ID" value="MDP1520093.1"/>
    <property type="molecule type" value="Genomic_DNA"/>
</dbReference>
<evidence type="ECO:0000256" key="1">
    <source>
        <dbReference type="SAM" id="Coils"/>
    </source>
</evidence>
<feature type="domain" description="M23ase beta-sheet core" evidence="3">
    <location>
        <begin position="278"/>
        <end position="371"/>
    </location>
</feature>
<evidence type="ECO:0000313" key="5">
    <source>
        <dbReference type="Proteomes" id="UP001178354"/>
    </source>
</evidence>
<organism evidence="4 5">
    <name type="scientific">Porticoccus litoralis</name>
    <dbReference type="NCBI Taxonomy" id="434086"/>
    <lineage>
        <taxon>Bacteria</taxon>
        <taxon>Pseudomonadati</taxon>
        <taxon>Pseudomonadota</taxon>
        <taxon>Gammaproteobacteria</taxon>
        <taxon>Cellvibrionales</taxon>
        <taxon>Porticoccaceae</taxon>
        <taxon>Porticoccus</taxon>
    </lineage>
</organism>
<evidence type="ECO:0000259" key="3">
    <source>
        <dbReference type="Pfam" id="PF01551"/>
    </source>
</evidence>
<dbReference type="PANTHER" id="PTHR21666">
    <property type="entry name" value="PEPTIDASE-RELATED"/>
    <property type="match status" value="1"/>
</dbReference>
<feature type="coiled-coil region" evidence="1">
    <location>
        <begin position="174"/>
        <end position="236"/>
    </location>
</feature>
<evidence type="ECO:0000313" key="4">
    <source>
        <dbReference type="EMBL" id="MDP1520093.1"/>
    </source>
</evidence>
<sequence length="379" mass="43263">MRLLQHWLLILLLSAACPTQAGEKEDRQKLQQIGKDILKLEESVKGDSKEQQRLARELKKTELDAARLNQAIHDLEAQLEKLNSELLQLQSQKSSLEKSRQAQQDLIAKQITAAYRLGNEESIKLLLNQEDPDKVSRALKYYDYFLKARAEKIEQYLQTMGELHRVESGIGERQAALTQRHVALSEQQQQLEENLRIRSEVLGRLDRQITSSKQALKQLHAEHKRLETVIRTLEESITKLVSPTNTEPFSRRKGKLPWPVKGTLSQYFGATRTADITWNGWLLKASEGTPVHAIHHGRIIFSDYLRGHGMLVIIDHGDGYMSLYAHNQVLLKVTGDWVQSGEAIARVGNSGGQRDHALYFEIRHNGRPTNPKTWLTRKG</sequence>
<dbReference type="InterPro" id="IPR016047">
    <property type="entry name" value="M23ase_b-sheet_dom"/>
</dbReference>
<dbReference type="FunFam" id="2.70.70.10:FF:000003">
    <property type="entry name" value="Murein hydrolase activator EnvC"/>
    <property type="match status" value="1"/>
</dbReference>
<dbReference type="AlphaFoldDB" id="A0AAW8B4P1"/>
<keyword evidence="5" id="KW-1185">Reference proteome</keyword>
<dbReference type="Gene3D" id="6.10.250.3150">
    <property type="match status" value="1"/>
</dbReference>
<dbReference type="SUPFAM" id="SSF51261">
    <property type="entry name" value="Duplicated hybrid motif"/>
    <property type="match status" value="1"/>
</dbReference>
<accession>A0AAW8B4P1</accession>
<feature type="signal peptide" evidence="2">
    <location>
        <begin position="1"/>
        <end position="21"/>
    </location>
</feature>
<feature type="coiled-coil region" evidence="1">
    <location>
        <begin position="51"/>
        <end position="99"/>
    </location>
</feature>
<name>A0AAW8B4P1_9GAMM</name>
<dbReference type="Proteomes" id="UP001178354">
    <property type="component" value="Unassembled WGS sequence"/>
</dbReference>
<dbReference type="RefSeq" id="WP_305169605.1">
    <property type="nucleotide sequence ID" value="NZ_JAUUUU010000001.1"/>
</dbReference>
<keyword evidence="2" id="KW-0732">Signal</keyword>
<gene>
    <name evidence="4" type="ORF">Q8A57_03840</name>
</gene>
<feature type="chain" id="PRO_5043543975" evidence="2">
    <location>
        <begin position="22"/>
        <end position="379"/>
    </location>
</feature>
<dbReference type="PANTHER" id="PTHR21666:SF270">
    <property type="entry name" value="MUREIN HYDROLASE ACTIVATOR ENVC"/>
    <property type="match status" value="1"/>
</dbReference>
<proteinExistence type="predicted"/>
<dbReference type="CDD" id="cd12797">
    <property type="entry name" value="M23_peptidase"/>
    <property type="match status" value="1"/>
</dbReference>
<reference evidence="4" key="2">
    <citation type="submission" date="2023-08" db="EMBL/GenBank/DDBJ databases">
        <authorList>
            <person name="Luo J."/>
        </authorList>
    </citation>
    <scope>NUCLEOTIDE SEQUENCE</scope>
    <source>
        <strain evidence="4">DSM 25064</strain>
    </source>
</reference>
<dbReference type="Gene3D" id="2.70.70.10">
    <property type="entry name" value="Glucose Permease (Domain IIA)"/>
    <property type="match status" value="1"/>
</dbReference>
<keyword evidence="1" id="KW-0175">Coiled coil</keyword>
<evidence type="ECO:0000256" key="2">
    <source>
        <dbReference type="SAM" id="SignalP"/>
    </source>
</evidence>
<dbReference type="InterPro" id="IPR050570">
    <property type="entry name" value="Cell_wall_metabolism_enzyme"/>
</dbReference>
<dbReference type="PROSITE" id="PS51257">
    <property type="entry name" value="PROKAR_LIPOPROTEIN"/>
    <property type="match status" value="1"/>
</dbReference>
<reference evidence="4" key="1">
    <citation type="journal article" date="2010" name="Int. J. Syst. Evol. Microbiol.">
        <title>Porticoccus litoralis gen. nov., sp. nov., a gammaproteobacterium isolated from the Yellow Sea.</title>
        <authorList>
            <person name="Oh H.M."/>
            <person name="Kim H."/>
            <person name="Kim K.M."/>
            <person name="Min G.S."/>
            <person name="Cho J.C."/>
        </authorList>
    </citation>
    <scope>NUCLEOTIDE SEQUENCE</scope>
    <source>
        <strain evidence="4">DSM 25064</strain>
    </source>
</reference>